<evidence type="ECO:0000256" key="7">
    <source>
        <dbReference type="ARBA" id="ARBA00022679"/>
    </source>
</evidence>
<comment type="subunit">
    <text evidence="4">Monomer.</text>
</comment>
<dbReference type="PRINTS" id="PR00477">
    <property type="entry name" value="PHGLYCKINASE"/>
</dbReference>
<dbReference type="SUPFAM" id="SSF53748">
    <property type="entry name" value="Phosphoglycerate kinase"/>
    <property type="match status" value="1"/>
</dbReference>
<gene>
    <name evidence="12" type="ORF">METZ01_LOCUS46529</name>
</gene>
<keyword evidence="10" id="KW-0067">ATP-binding</keyword>
<evidence type="ECO:0000256" key="9">
    <source>
        <dbReference type="ARBA" id="ARBA00022777"/>
    </source>
</evidence>
<sequence>VKKKTIHELDLDGRRVFIRVDFNVPMLDGVIGDDTRIRAALPTLTYALDHGATPILGSHLGRPKGSSVSDLSLRPVADRLAELVGCRVVFADDCIGTPVTEGLSQVGTGGLVLLENLRFHTGEETNDREFAKALAAPADCYVNDAFGAAHRAHASTSGIVNHLCPAAAGLLMAAELRHLGGLLDSPPRPFVAILGGAKVSGKMEVIENLLGRVDTLLIGGAMAYTFLKARGLPVGRSLVEDGLVDNTRAIERNAAAQGVSLELPSDHVVTPAPEIKAAFETIAVEDPAIGDRLGVDIGPATVQRYVRVISKARTIVWNGPMGVFEIDPFALGTMAVAEAVAASGAESIVGGGDSVAAIGRAGVGDRITHISTGGGASLELLAGQCLPGVQALPDTTEGA</sequence>
<dbReference type="FunFam" id="3.40.50.1260:FF:000031">
    <property type="entry name" value="Phosphoglycerate kinase 1"/>
    <property type="match status" value="1"/>
</dbReference>
<comment type="similarity">
    <text evidence="3">Belongs to the phosphoglycerate kinase family.</text>
</comment>
<evidence type="ECO:0000256" key="5">
    <source>
        <dbReference type="ARBA" id="ARBA00013061"/>
    </source>
</evidence>
<comment type="catalytic activity">
    <reaction evidence="1">
        <text>(2R)-3-phosphoglycerate + ATP = (2R)-3-phospho-glyceroyl phosphate + ADP</text>
        <dbReference type="Rhea" id="RHEA:14801"/>
        <dbReference type="ChEBI" id="CHEBI:30616"/>
        <dbReference type="ChEBI" id="CHEBI:57604"/>
        <dbReference type="ChEBI" id="CHEBI:58272"/>
        <dbReference type="ChEBI" id="CHEBI:456216"/>
        <dbReference type="EC" id="2.7.2.3"/>
    </reaction>
</comment>
<reference evidence="12" key="1">
    <citation type="submission" date="2018-05" db="EMBL/GenBank/DDBJ databases">
        <authorList>
            <person name="Lanie J.A."/>
            <person name="Ng W.-L."/>
            <person name="Kazmierczak K.M."/>
            <person name="Andrzejewski T.M."/>
            <person name="Davidsen T.M."/>
            <person name="Wayne K.J."/>
            <person name="Tettelin H."/>
            <person name="Glass J.I."/>
            <person name="Rusch D."/>
            <person name="Podicherti R."/>
            <person name="Tsui H.-C.T."/>
            <person name="Winkler M.E."/>
        </authorList>
    </citation>
    <scope>NUCLEOTIDE SEQUENCE</scope>
</reference>
<dbReference type="InterPro" id="IPR015824">
    <property type="entry name" value="Phosphoglycerate_kinase_N"/>
</dbReference>
<protein>
    <recommendedName>
        <fullName evidence="5">phosphoglycerate kinase</fullName>
        <ecNumber evidence="5">2.7.2.3</ecNumber>
    </recommendedName>
</protein>
<evidence type="ECO:0000256" key="1">
    <source>
        <dbReference type="ARBA" id="ARBA00000642"/>
    </source>
</evidence>
<dbReference type="AlphaFoldDB" id="A0A381RP70"/>
<proteinExistence type="inferred from homology"/>
<dbReference type="GO" id="GO:0005524">
    <property type="term" value="F:ATP binding"/>
    <property type="evidence" value="ECO:0007669"/>
    <property type="project" value="UniProtKB-KW"/>
</dbReference>
<dbReference type="PANTHER" id="PTHR11406">
    <property type="entry name" value="PHOSPHOGLYCERATE KINASE"/>
    <property type="match status" value="1"/>
</dbReference>
<dbReference type="InterPro" id="IPR001576">
    <property type="entry name" value="Phosphoglycerate_kinase"/>
</dbReference>
<dbReference type="PIRSF" id="PIRSF000724">
    <property type="entry name" value="Pgk"/>
    <property type="match status" value="1"/>
</dbReference>
<dbReference type="FunFam" id="3.40.50.1260:FF:000006">
    <property type="entry name" value="Phosphoglycerate kinase"/>
    <property type="match status" value="1"/>
</dbReference>
<dbReference type="InterPro" id="IPR015911">
    <property type="entry name" value="Phosphoglycerate_kinase_CS"/>
</dbReference>
<keyword evidence="6" id="KW-0963">Cytoplasm</keyword>
<evidence type="ECO:0000313" key="12">
    <source>
        <dbReference type="EMBL" id="SUZ93675.1"/>
    </source>
</evidence>
<evidence type="ECO:0000256" key="3">
    <source>
        <dbReference type="ARBA" id="ARBA00008982"/>
    </source>
</evidence>
<evidence type="ECO:0000256" key="10">
    <source>
        <dbReference type="ARBA" id="ARBA00022840"/>
    </source>
</evidence>
<dbReference type="GO" id="GO:0006096">
    <property type="term" value="P:glycolytic process"/>
    <property type="evidence" value="ECO:0007669"/>
    <property type="project" value="UniProtKB-KW"/>
</dbReference>
<dbReference type="GO" id="GO:0005829">
    <property type="term" value="C:cytosol"/>
    <property type="evidence" value="ECO:0007669"/>
    <property type="project" value="TreeGrafter"/>
</dbReference>
<accession>A0A381RP70</accession>
<comment type="pathway">
    <text evidence="2">Carbohydrate degradation; glycolysis; pyruvate from D-glyceraldehyde 3-phosphate: step 2/5.</text>
</comment>
<organism evidence="12">
    <name type="scientific">marine metagenome</name>
    <dbReference type="NCBI Taxonomy" id="408172"/>
    <lineage>
        <taxon>unclassified sequences</taxon>
        <taxon>metagenomes</taxon>
        <taxon>ecological metagenomes</taxon>
    </lineage>
</organism>
<dbReference type="EC" id="2.7.2.3" evidence="5"/>
<dbReference type="Pfam" id="PF00162">
    <property type="entry name" value="PGK"/>
    <property type="match status" value="1"/>
</dbReference>
<keyword evidence="8" id="KW-0547">Nucleotide-binding</keyword>
<dbReference type="GO" id="GO:0004618">
    <property type="term" value="F:phosphoglycerate kinase activity"/>
    <property type="evidence" value="ECO:0007669"/>
    <property type="project" value="UniProtKB-EC"/>
</dbReference>
<dbReference type="GO" id="GO:0043531">
    <property type="term" value="F:ADP binding"/>
    <property type="evidence" value="ECO:0007669"/>
    <property type="project" value="TreeGrafter"/>
</dbReference>
<evidence type="ECO:0000256" key="6">
    <source>
        <dbReference type="ARBA" id="ARBA00022490"/>
    </source>
</evidence>
<keyword evidence="9" id="KW-0418">Kinase</keyword>
<dbReference type="EMBL" id="UINC01002166">
    <property type="protein sequence ID" value="SUZ93675.1"/>
    <property type="molecule type" value="Genomic_DNA"/>
</dbReference>
<evidence type="ECO:0000256" key="4">
    <source>
        <dbReference type="ARBA" id="ARBA00011245"/>
    </source>
</evidence>
<dbReference type="PROSITE" id="PS00111">
    <property type="entry name" value="PGLYCERATE_KINASE"/>
    <property type="match status" value="1"/>
</dbReference>
<evidence type="ECO:0000256" key="11">
    <source>
        <dbReference type="ARBA" id="ARBA00023152"/>
    </source>
</evidence>
<dbReference type="GO" id="GO:0006094">
    <property type="term" value="P:gluconeogenesis"/>
    <property type="evidence" value="ECO:0007669"/>
    <property type="project" value="TreeGrafter"/>
</dbReference>
<dbReference type="HAMAP" id="MF_00145">
    <property type="entry name" value="Phosphoglyc_kinase"/>
    <property type="match status" value="1"/>
</dbReference>
<keyword evidence="7" id="KW-0808">Transferase</keyword>
<dbReference type="Gene3D" id="3.40.50.1260">
    <property type="entry name" value="Phosphoglycerate kinase, N-terminal domain"/>
    <property type="match status" value="2"/>
</dbReference>
<feature type="non-terminal residue" evidence="12">
    <location>
        <position position="1"/>
    </location>
</feature>
<dbReference type="PANTHER" id="PTHR11406:SF23">
    <property type="entry name" value="PHOSPHOGLYCERATE KINASE 1, CHLOROPLASTIC-RELATED"/>
    <property type="match status" value="1"/>
</dbReference>
<evidence type="ECO:0000256" key="2">
    <source>
        <dbReference type="ARBA" id="ARBA00004838"/>
    </source>
</evidence>
<evidence type="ECO:0000256" key="8">
    <source>
        <dbReference type="ARBA" id="ARBA00022741"/>
    </source>
</evidence>
<name>A0A381RP70_9ZZZZ</name>
<dbReference type="InterPro" id="IPR036043">
    <property type="entry name" value="Phosphoglycerate_kinase_sf"/>
</dbReference>
<keyword evidence="11" id="KW-0324">Glycolysis</keyword>